<reference evidence="2" key="2">
    <citation type="submission" date="2023-05" db="EMBL/GenBank/DDBJ databases">
        <authorList>
            <consortium name="Lawrence Berkeley National Laboratory"/>
            <person name="Steindorff A."/>
            <person name="Hensen N."/>
            <person name="Bonometti L."/>
            <person name="Westerberg I."/>
            <person name="Brannstrom I.O."/>
            <person name="Guillou S."/>
            <person name="Cros-Aarteil S."/>
            <person name="Calhoun S."/>
            <person name="Haridas S."/>
            <person name="Kuo A."/>
            <person name="Mondo S."/>
            <person name="Pangilinan J."/>
            <person name="Riley R."/>
            <person name="Labutti K."/>
            <person name="Andreopoulos B."/>
            <person name="Lipzen A."/>
            <person name="Chen C."/>
            <person name="Yanf M."/>
            <person name="Daum C."/>
            <person name="Ng V."/>
            <person name="Clum A."/>
            <person name="Ohm R."/>
            <person name="Martin F."/>
            <person name="Silar P."/>
            <person name="Natvig D."/>
            <person name="Lalanne C."/>
            <person name="Gautier V."/>
            <person name="Ament-Velasquez S.L."/>
            <person name="Kruys A."/>
            <person name="Hutchinson M.I."/>
            <person name="Powell A.J."/>
            <person name="Barry K."/>
            <person name="Miller A.N."/>
            <person name="Grigoriev I.V."/>
            <person name="Debuchy R."/>
            <person name="Gladieux P."/>
            <person name="Thoren M.H."/>
            <person name="Johannesson H."/>
        </authorList>
    </citation>
    <scope>NUCLEOTIDE SEQUENCE</scope>
    <source>
        <strain evidence="2">CBS 757.83</strain>
    </source>
</reference>
<organism evidence="2 3">
    <name type="scientific">Parathielavia hyrcaniae</name>
    <dbReference type="NCBI Taxonomy" id="113614"/>
    <lineage>
        <taxon>Eukaryota</taxon>
        <taxon>Fungi</taxon>
        <taxon>Dikarya</taxon>
        <taxon>Ascomycota</taxon>
        <taxon>Pezizomycotina</taxon>
        <taxon>Sordariomycetes</taxon>
        <taxon>Sordariomycetidae</taxon>
        <taxon>Sordariales</taxon>
        <taxon>Chaetomiaceae</taxon>
        <taxon>Parathielavia</taxon>
    </lineage>
</organism>
<feature type="region of interest" description="Disordered" evidence="1">
    <location>
        <begin position="1"/>
        <end position="32"/>
    </location>
</feature>
<dbReference type="EMBL" id="MU863638">
    <property type="protein sequence ID" value="KAK4100906.1"/>
    <property type="molecule type" value="Genomic_DNA"/>
</dbReference>
<dbReference type="PANTHER" id="PTHR39398">
    <property type="entry name" value="YALI0F14311P"/>
    <property type="match status" value="1"/>
</dbReference>
<gene>
    <name evidence="2" type="ORF">N658DRAFT_385198</name>
</gene>
<protein>
    <submittedName>
        <fullName evidence="2">Uncharacterized protein</fullName>
    </submittedName>
</protein>
<comment type="caution">
    <text evidence="2">The sequence shown here is derived from an EMBL/GenBank/DDBJ whole genome shotgun (WGS) entry which is preliminary data.</text>
</comment>
<dbReference type="Proteomes" id="UP001305647">
    <property type="component" value="Unassembled WGS sequence"/>
</dbReference>
<sequence>MHTKGGRTPSGPLSRLRPIQQDPLDEYGLPSKGEKRLLSPRIQETYYSRIVERYLAFCTEAGDSDSLQRHFAQLAVTSTTPTAPASPLPQPTSASQSQPIATLPSTEKLSKILSALRKLREALLASHRHDLFATQAYLFSIRLGILASSYETYYPSLLHLLRRDQRQHGHPNTTTTKKHTSCSLTSVELNEITTYLILDTACRRDDLAEAYALHTQHQHHRRLRTKAILDALTSDNWVAWRRLKRQVDLYRVRLMELAEDRVRGHTLRAFGRAYLSLPLGVLEEQTGCGWAELRGRYGVGWESEG</sequence>
<name>A0AAN6Q4N0_9PEZI</name>
<reference evidence="2" key="1">
    <citation type="journal article" date="2023" name="Mol. Phylogenet. Evol.">
        <title>Genome-scale phylogeny and comparative genomics of the fungal order Sordariales.</title>
        <authorList>
            <person name="Hensen N."/>
            <person name="Bonometti L."/>
            <person name="Westerberg I."/>
            <person name="Brannstrom I.O."/>
            <person name="Guillou S."/>
            <person name="Cros-Aarteil S."/>
            <person name="Calhoun S."/>
            <person name="Haridas S."/>
            <person name="Kuo A."/>
            <person name="Mondo S."/>
            <person name="Pangilinan J."/>
            <person name="Riley R."/>
            <person name="LaButti K."/>
            <person name="Andreopoulos B."/>
            <person name="Lipzen A."/>
            <person name="Chen C."/>
            <person name="Yan M."/>
            <person name="Daum C."/>
            <person name="Ng V."/>
            <person name="Clum A."/>
            <person name="Steindorff A."/>
            <person name="Ohm R.A."/>
            <person name="Martin F."/>
            <person name="Silar P."/>
            <person name="Natvig D.O."/>
            <person name="Lalanne C."/>
            <person name="Gautier V."/>
            <person name="Ament-Velasquez S.L."/>
            <person name="Kruys A."/>
            <person name="Hutchinson M.I."/>
            <person name="Powell A.J."/>
            <person name="Barry K."/>
            <person name="Miller A.N."/>
            <person name="Grigoriev I.V."/>
            <person name="Debuchy R."/>
            <person name="Gladieux P."/>
            <person name="Hiltunen Thoren M."/>
            <person name="Johannesson H."/>
        </authorList>
    </citation>
    <scope>NUCLEOTIDE SEQUENCE</scope>
    <source>
        <strain evidence="2">CBS 757.83</strain>
    </source>
</reference>
<accession>A0AAN6Q4N0</accession>
<feature type="region of interest" description="Disordered" evidence="1">
    <location>
        <begin position="78"/>
        <end position="100"/>
    </location>
</feature>
<evidence type="ECO:0000313" key="2">
    <source>
        <dbReference type="EMBL" id="KAK4100906.1"/>
    </source>
</evidence>
<evidence type="ECO:0000313" key="3">
    <source>
        <dbReference type="Proteomes" id="UP001305647"/>
    </source>
</evidence>
<keyword evidence="3" id="KW-1185">Reference proteome</keyword>
<dbReference type="AlphaFoldDB" id="A0AAN6Q4N0"/>
<feature type="non-terminal residue" evidence="2">
    <location>
        <position position="305"/>
    </location>
</feature>
<proteinExistence type="predicted"/>
<dbReference type="PANTHER" id="PTHR39398:SF1">
    <property type="entry name" value="CSN8_PSMD8_EIF3K DOMAIN-CONTAINING PROTEIN"/>
    <property type="match status" value="1"/>
</dbReference>
<evidence type="ECO:0000256" key="1">
    <source>
        <dbReference type="SAM" id="MobiDB-lite"/>
    </source>
</evidence>